<dbReference type="GeneID" id="10287849"/>
<dbReference type="HOGENOM" id="CLU_363960_0_0_2"/>
<feature type="transmembrane region" description="Helical" evidence="2">
    <location>
        <begin position="250"/>
        <end position="268"/>
    </location>
</feature>
<dbReference type="Proteomes" id="UP000007485">
    <property type="component" value="Chromosome"/>
</dbReference>
<feature type="region of interest" description="Disordered" evidence="1">
    <location>
        <begin position="503"/>
        <end position="552"/>
    </location>
</feature>
<evidence type="ECO:0000313" key="3">
    <source>
        <dbReference type="EMBL" id="ADY00413.1"/>
    </source>
</evidence>
<feature type="transmembrane region" description="Helical" evidence="2">
    <location>
        <begin position="187"/>
        <end position="207"/>
    </location>
</feature>
<feature type="transmembrane region" description="Helical" evidence="2">
    <location>
        <begin position="147"/>
        <end position="166"/>
    </location>
</feature>
<dbReference type="eggNOG" id="arCOG01308">
    <property type="taxonomic scope" value="Archaea"/>
</dbReference>
<dbReference type="SUPFAM" id="SSF52540">
    <property type="entry name" value="P-loop containing nucleoside triphosphate hydrolases"/>
    <property type="match status" value="1"/>
</dbReference>
<keyword evidence="2" id="KW-1133">Transmembrane helix</keyword>
<feature type="transmembrane region" description="Helical" evidence="2">
    <location>
        <begin position="123"/>
        <end position="141"/>
    </location>
</feature>
<keyword evidence="4" id="KW-1185">Reference proteome</keyword>
<dbReference type="Gene3D" id="3.40.50.300">
    <property type="entry name" value="P-loop containing nucleotide triphosphate hydrolases"/>
    <property type="match status" value="1"/>
</dbReference>
<feature type="transmembrane region" description="Helical" evidence="2">
    <location>
        <begin position="91"/>
        <end position="111"/>
    </location>
</feature>
<feature type="transmembrane region" description="Helical" evidence="2">
    <location>
        <begin position="52"/>
        <end position="85"/>
    </location>
</feature>
<dbReference type="EMBL" id="CP002529">
    <property type="protein sequence ID" value="ADY00413.1"/>
    <property type="molecule type" value="Genomic_DNA"/>
</dbReference>
<evidence type="ECO:0008006" key="5">
    <source>
        <dbReference type="Google" id="ProtNLM"/>
    </source>
</evidence>
<accession>F0QSZ2</accession>
<name>F0QSZ2_VULM7</name>
<protein>
    <recommendedName>
        <fullName evidence="5">ATPase AAA-type core domain-containing protein</fullName>
    </recommendedName>
</protein>
<reference evidence="3 4" key="1">
    <citation type="journal article" date="2011" name="J. Bacteriol.">
        <title>Complete genome sequence of 'Vulcanisaeta moutnovskia' strain 768-28, a novel member of the hyperthermophilic crenarchaeal genus vulcanisaeta.</title>
        <authorList>
            <person name="Gumerov V.M."/>
            <person name="Mardanov A.V."/>
            <person name="Beletsky A.V."/>
            <person name="Prokofeva M.I."/>
            <person name="Bonch-Osmolovskaya E.A."/>
            <person name="Ravin N.V."/>
            <person name="Skryabin K.G."/>
        </authorList>
    </citation>
    <scope>NUCLEOTIDE SEQUENCE [LARGE SCALE GENOMIC DNA]</scope>
    <source>
        <strain evidence="3 4">768-28</strain>
    </source>
</reference>
<dbReference type="RefSeq" id="WP_013603576.1">
    <property type="nucleotide sequence ID" value="NC_015151.1"/>
</dbReference>
<keyword evidence="2" id="KW-0472">Membrane</keyword>
<keyword evidence="2" id="KW-0812">Transmembrane</keyword>
<sequence length="767" mass="86062">MKQNVLKNTVYSLMDISTVLVLYLVFPIMPLYVFLVLLAMVTASSILKRYGLATAIIITYVIITFITTLGHASLLIMPFLLLTYLITEAGIINDIAIISWALLFTPLYWLSIPLSIIPSTKGYSIRSVVVFSLLSLLYAIAAAYQGIMWIPITVMHTANLSITYGIRSLLFGNSGNPFMMYNELNNLSLYLAFIIIIATPSLVSRYLSRLVMLQPLNNNVAQVIMNISPQLITTSLLYAPLVSNAWNYEVTPLFIVGSLIIGSLMYILDILQSNAKIRTPLLHVRRKISSVIPITDPLMITEYSYWAKKLPKDDVDFVNTVINTLSKTGITALSASLSQDKMEIISKVLFGLTRTKGFIIKGDVDELPDDVNWFIRTHEKSLLIIIPNEINKNLISKLIDYNKRTKLHTLIINNNYSALNRLRKYGIEIVNYTTAQGNETEHVQTKYINEEQNKQDKAVESNISITSINNNVSKEVAPQVNTNVTISTVNTNNVTKAISEDNVKESIESAISSPKESTTSEERPLELPKPQVTESKSETTRERPKAKSKNVSSNMVITLDPVDLIDMNTRSKLIDYIDSSVRLRDMMDNLGLKYIVSILVIGPSRSGKTALINHVAKHLNIPIIDYKDPSISIVDNAIIHVPNLEKVINEDMNHILKLLNIAKSKHLVIVFESINPWSIDIDFIRKNIDVVIPILPVYEDYADEIVQSKLKVGGKDQEIIKGIIKSCPAVEAIDKIRLYLSSRDGTSIICEDTFKKYQDFAQSLAFK</sequence>
<dbReference type="STRING" id="985053.VMUT_0197"/>
<evidence type="ECO:0000256" key="2">
    <source>
        <dbReference type="SAM" id="Phobius"/>
    </source>
</evidence>
<feature type="transmembrane region" description="Helical" evidence="2">
    <location>
        <begin position="20"/>
        <end position="40"/>
    </location>
</feature>
<organism evidence="3 4">
    <name type="scientific">Vulcanisaeta moutnovskia (strain 768-28)</name>
    <dbReference type="NCBI Taxonomy" id="985053"/>
    <lineage>
        <taxon>Archaea</taxon>
        <taxon>Thermoproteota</taxon>
        <taxon>Thermoprotei</taxon>
        <taxon>Thermoproteales</taxon>
        <taxon>Thermoproteaceae</taxon>
        <taxon>Vulcanisaeta</taxon>
    </lineage>
</organism>
<dbReference type="InterPro" id="IPR027417">
    <property type="entry name" value="P-loop_NTPase"/>
</dbReference>
<proteinExistence type="predicted"/>
<dbReference type="KEGG" id="vmo:VMUT_0197"/>
<feature type="compositionally biased region" description="Basic and acidic residues" evidence="1">
    <location>
        <begin position="535"/>
        <end position="545"/>
    </location>
</feature>
<gene>
    <name evidence="3" type="ordered locus">VMUT_0197</name>
</gene>
<dbReference type="AlphaFoldDB" id="F0QSZ2"/>
<evidence type="ECO:0000313" key="4">
    <source>
        <dbReference type="Proteomes" id="UP000007485"/>
    </source>
</evidence>
<evidence type="ECO:0000256" key="1">
    <source>
        <dbReference type="SAM" id="MobiDB-lite"/>
    </source>
</evidence>